<evidence type="ECO:0000313" key="2">
    <source>
        <dbReference type="Proteomes" id="UP000289738"/>
    </source>
</evidence>
<dbReference type="Proteomes" id="UP000289738">
    <property type="component" value="Chromosome A01"/>
</dbReference>
<protein>
    <submittedName>
        <fullName evidence="1">Uncharacterized protein</fullName>
    </submittedName>
</protein>
<name>A0A445ESH4_ARAHY</name>
<dbReference type="AlphaFoldDB" id="A0A445ESH4"/>
<organism evidence="1 2">
    <name type="scientific">Arachis hypogaea</name>
    <name type="common">Peanut</name>
    <dbReference type="NCBI Taxonomy" id="3818"/>
    <lineage>
        <taxon>Eukaryota</taxon>
        <taxon>Viridiplantae</taxon>
        <taxon>Streptophyta</taxon>
        <taxon>Embryophyta</taxon>
        <taxon>Tracheophyta</taxon>
        <taxon>Spermatophyta</taxon>
        <taxon>Magnoliopsida</taxon>
        <taxon>eudicotyledons</taxon>
        <taxon>Gunneridae</taxon>
        <taxon>Pentapetalae</taxon>
        <taxon>rosids</taxon>
        <taxon>fabids</taxon>
        <taxon>Fabales</taxon>
        <taxon>Fabaceae</taxon>
        <taxon>Papilionoideae</taxon>
        <taxon>50 kb inversion clade</taxon>
        <taxon>dalbergioids sensu lato</taxon>
        <taxon>Dalbergieae</taxon>
        <taxon>Pterocarpus clade</taxon>
        <taxon>Arachis</taxon>
    </lineage>
</organism>
<comment type="caution">
    <text evidence="1">The sequence shown here is derived from an EMBL/GenBank/DDBJ whole genome shotgun (WGS) entry which is preliminary data.</text>
</comment>
<reference evidence="1 2" key="1">
    <citation type="submission" date="2019-01" db="EMBL/GenBank/DDBJ databases">
        <title>Sequencing of cultivated peanut Arachis hypogaea provides insights into genome evolution and oil improvement.</title>
        <authorList>
            <person name="Chen X."/>
        </authorList>
    </citation>
    <scope>NUCLEOTIDE SEQUENCE [LARGE SCALE GENOMIC DNA]</scope>
    <source>
        <strain evidence="2">cv. Fuhuasheng</strain>
        <tissue evidence="1">Leaves</tissue>
    </source>
</reference>
<accession>A0A445ESH4</accession>
<gene>
    <name evidence="1" type="ORF">Ahy_A01g003068</name>
</gene>
<sequence>MKEENKRHSLTKKLVLSSMVASPALTTNTDDAAIATSTPTTALPSSSKTGTLAVPANRMETPLRKFQRGQNKPKCKQCGNVARVPMNNARVAVLGTKILVIFMVLDHLIHHPESEFRVSQPPFLRRNTSYIAECGFFYSDCLCFWPFLRITSN</sequence>
<keyword evidence="2" id="KW-1185">Reference proteome</keyword>
<dbReference type="EMBL" id="SDMP01000001">
    <property type="protein sequence ID" value="RYR78312.1"/>
    <property type="molecule type" value="Genomic_DNA"/>
</dbReference>
<evidence type="ECO:0000313" key="1">
    <source>
        <dbReference type="EMBL" id="RYR78312.1"/>
    </source>
</evidence>
<proteinExistence type="predicted"/>